<gene>
    <name evidence="1" type="ORF">TWF730_011113</name>
</gene>
<keyword evidence="2" id="KW-1185">Reference proteome</keyword>
<evidence type="ECO:0000313" key="1">
    <source>
        <dbReference type="EMBL" id="KAK6343523.1"/>
    </source>
</evidence>
<sequence>MAETVTTGSERDGRWPGYLSKVSVIFPELTSLNILLNGWTTSRVLDIITLIFPNVQYLTLDSAGYIQIRTPTSGSYGVRYPELKRLKRLKRVRILWSLPVRSKEWGTVDRPKISEKQMLIETIKQWVRGGLRDLEYVQFIRRRLKESPLEAFARAPHIDEDRLAFSITKGAGREVQLQCRMQFPDWYRPSRRGGLSLYMDLEDVVFEDGEICQYLEELYETSFIA</sequence>
<accession>A0AAV9UJI8</accession>
<name>A0AAV9UJI8_9PEZI</name>
<dbReference type="Proteomes" id="UP001373714">
    <property type="component" value="Unassembled WGS sequence"/>
</dbReference>
<reference evidence="1 2" key="1">
    <citation type="submission" date="2019-10" db="EMBL/GenBank/DDBJ databases">
        <authorList>
            <person name="Palmer J.M."/>
        </authorList>
    </citation>
    <scope>NUCLEOTIDE SEQUENCE [LARGE SCALE GENOMIC DNA]</scope>
    <source>
        <strain evidence="1 2">TWF730</strain>
    </source>
</reference>
<organism evidence="1 2">
    <name type="scientific">Orbilia blumenaviensis</name>
    <dbReference type="NCBI Taxonomy" id="1796055"/>
    <lineage>
        <taxon>Eukaryota</taxon>
        <taxon>Fungi</taxon>
        <taxon>Dikarya</taxon>
        <taxon>Ascomycota</taxon>
        <taxon>Pezizomycotina</taxon>
        <taxon>Orbiliomycetes</taxon>
        <taxon>Orbiliales</taxon>
        <taxon>Orbiliaceae</taxon>
        <taxon>Orbilia</taxon>
    </lineage>
</organism>
<protein>
    <submittedName>
        <fullName evidence="1">Uncharacterized protein</fullName>
    </submittedName>
</protein>
<dbReference type="AlphaFoldDB" id="A0AAV9UJI8"/>
<dbReference type="EMBL" id="JAVHNS010000009">
    <property type="protein sequence ID" value="KAK6343523.1"/>
    <property type="molecule type" value="Genomic_DNA"/>
</dbReference>
<proteinExistence type="predicted"/>
<evidence type="ECO:0000313" key="2">
    <source>
        <dbReference type="Proteomes" id="UP001373714"/>
    </source>
</evidence>
<comment type="caution">
    <text evidence="1">The sequence shown here is derived from an EMBL/GenBank/DDBJ whole genome shotgun (WGS) entry which is preliminary data.</text>
</comment>